<evidence type="ECO:0000313" key="10">
    <source>
        <dbReference type="Proteomes" id="UP001151532"/>
    </source>
</evidence>
<protein>
    <submittedName>
        <fullName evidence="9">ACIDIC ENDOCHITINASE</fullName>
    </submittedName>
</protein>
<dbReference type="GO" id="GO:0000272">
    <property type="term" value="P:polysaccharide catabolic process"/>
    <property type="evidence" value="ECO:0007669"/>
    <property type="project" value="UniProtKB-KW"/>
</dbReference>
<keyword evidence="4" id="KW-1015">Disulfide bond</keyword>
<feature type="domain" description="GH18" evidence="8">
    <location>
        <begin position="26"/>
        <end position="116"/>
    </location>
</feature>
<dbReference type="EMBL" id="JAPFFK010000006">
    <property type="protein sequence ID" value="KAJ6760209.1"/>
    <property type="molecule type" value="Genomic_DNA"/>
</dbReference>
<dbReference type="InterPro" id="IPR050542">
    <property type="entry name" value="Glycosyl_Hydrlase18_Chitinase"/>
</dbReference>
<sequence>MACQSKALTLLLSILLVSFCKPSNGAGIAIYWGQDGGEGSLADTCNTRNFQFVNVAFLSSFGNGQTPVLNLAGHCDPSAGTCTVFSDQIKSCQKSRHQSAPFHWRRRRQLLPFIGR</sequence>
<dbReference type="SUPFAM" id="SSF51445">
    <property type="entry name" value="(Trans)glycosidases"/>
    <property type="match status" value="1"/>
</dbReference>
<keyword evidence="5" id="KW-0119">Carbohydrate metabolism</keyword>
<dbReference type="InterPro" id="IPR017853">
    <property type="entry name" value="GH"/>
</dbReference>
<evidence type="ECO:0000256" key="4">
    <source>
        <dbReference type="ARBA" id="ARBA00023157"/>
    </source>
</evidence>
<keyword evidence="2 7" id="KW-0732">Signal</keyword>
<dbReference type="PROSITE" id="PS51910">
    <property type="entry name" value="GH18_2"/>
    <property type="match status" value="1"/>
</dbReference>
<dbReference type="GO" id="GO:0008843">
    <property type="term" value="F:endochitinase activity"/>
    <property type="evidence" value="ECO:0007669"/>
    <property type="project" value="UniProtKB-EC"/>
</dbReference>
<feature type="chain" id="PRO_5040501172" evidence="7">
    <location>
        <begin position="26"/>
        <end position="116"/>
    </location>
</feature>
<gene>
    <name evidence="9" type="ORF">OIU79_025138</name>
</gene>
<dbReference type="OrthoDB" id="1716288at2759"/>
<reference evidence="9" key="1">
    <citation type="submission" date="2022-11" db="EMBL/GenBank/DDBJ databases">
        <authorList>
            <person name="Hyden B.L."/>
            <person name="Feng K."/>
            <person name="Yates T."/>
            <person name="Jawdy S."/>
            <person name="Smart L.B."/>
            <person name="Muchero W."/>
        </authorList>
    </citation>
    <scope>NUCLEOTIDE SEQUENCE</scope>
    <source>
        <tissue evidence="9">Shoot tip</tissue>
    </source>
</reference>
<evidence type="ECO:0000313" key="9">
    <source>
        <dbReference type="EMBL" id="KAJ6760209.1"/>
    </source>
</evidence>
<accession>A0A9Q0W4G8</accession>
<dbReference type="AlphaFoldDB" id="A0A9Q0W4G8"/>
<feature type="signal peptide" evidence="7">
    <location>
        <begin position="1"/>
        <end position="25"/>
    </location>
</feature>
<evidence type="ECO:0000256" key="5">
    <source>
        <dbReference type="ARBA" id="ARBA00023277"/>
    </source>
</evidence>
<organism evidence="9 10">
    <name type="scientific">Salix purpurea</name>
    <name type="common">Purple osier willow</name>
    <dbReference type="NCBI Taxonomy" id="77065"/>
    <lineage>
        <taxon>Eukaryota</taxon>
        <taxon>Viridiplantae</taxon>
        <taxon>Streptophyta</taxon>
        <taxon>Embryophyta</taxon>
        <taxon>Tracheophyta</taxon>
        <taxon>Spermatophyta</taxon>
        <taxon>Magnoliopsida</taxon>
        <taxon>eudicotyledons</taxon>
        <taxon>Gunneridae</taxon>
        <taxon>Pentapetalae</taxon>
        <taxon>rosids</taxon>
        <taxon>fabids</taxon>
        <taxon>Malpighiales</taxon>
        <taxon>Salicaceae</taxon>
        <taxon>Saliceae</taxon>
        <taxon>Salix</taxon>
    </lineage>
</organism>
<reference evidence="9" key="2">
    <citation type="journal article" date="2023" name="Int. J. Mol. Sci.">
        <title>De Novo Assembly and Annotation of 11 Diverse Shrub Willow (Salix) Genomes Reveals Novel Gene Organization in Sex-Linked Regions.</title>
        <authorList>
            <person name="Hyden B."/>
            <person name="Feng K."/>
            <person name="Yates T.B."/>
            <person name="Jawdy S."/>
            <person name="Cereghino C."/>
            <person name="Smart L.B."/>
            <person name="Muchero W."/>
        </authorList>
    </citation>
    <scope>NUCLEOTIDE SEQUENCE</scope>
    <source>
        <tissue evidence="9">Shoot tip</tissue>
    </source>
</reference>
<dbReference type="GO" id="GO:0005576">
    <property type="term" value="C:extracellular region"/>
    <property type="evidence" value="ECO:0007669"/>
    <property type="project" value="TreeGrafter"/>
</dbReference>
<evidence type="ECO:0000259" key="8">
    <source>
        <dbReference type="PROSITE" id="PS51910"/>
    </source>
</evidence>
<comment type="catalytic activity">
    <reaction evidence="1">
        <text>Random endo-hydrolysis of N-acetyl-beta-D-glucosaminide (1-&gt;4)-beta-linkages in chitin and chitodextrins.</text>
        <dbReference type="EC" id="3.2.1.14"/>
    </reaction>
</comment>
<dbReference type="PANTHER" id="PTHR45708">
    <property type="entry name" value="ENDOCHITINASE"/>
    <property type="match status" value="1"/>
</dbReference>
<keyword evidence="6" id="KW-0624">Polysaccharide degradation</keyword>
<dbReference type="GO" id="GO:0006032">
    <property type="term" value="P:chitin catabolic process"/>
    <property type="evidence" value="ECO:0007669"/>
    <property type="project" value="UniProtKB-KW"/>
</dbReference>
<comment type="caution">
    <text evidence="9">The sequence shown here is derived from an EMBL/GenBank/DDBJ whole genome shotgun (WGS) entry which is preliminary data.</text>
</comment>
<evidence type="ECO:0000256" key="2">
    <source>
        <dbReference type="ARBA" id="ARBA00022729"/>
    </source>
</evidence>
<evidence type="ECO:0000256" key="7">
    <source>
        <dbReference type="SAM" id="SignalP"/>
    </source>
</evidence>
<dbReference type="PANTHER" id="PTHR45708:SF22">
    <property type="entry name" value="ACIDIC ENDOCHITINASE"/>
    <property type="match status" value="1"/>
</dbReference>
<dbReference type="Gene3D" id="3.20.20.80">
    <property type="entry name" value="Glycosidases"/>
    <property type="match status" value="1"/>
</dbReference>
<keyword evidence="3" id="KW-0146">Chitin degradation</keyword>
<evidence type="ECO:0000256" key="1">
    <source>
        <dbReference type="ARBA" id="ARBA00000822"/>
    </source>
</evidence>
<dbReference type="Proteomes" id="UP001151532">
    <property type="component" value="Chromosome 15Z"/>
</dbReference>
<keyword evidence="10" id="KW-1185">Reference proteome</keyword>
<proteinExistence type="predicted"/>
<evidence type="ECO:0000256" key="3">
    <source>
        <dbReference type="ARBA" id="ARBA00023024"/>
    </source>
</evidence>
<evidence type="ECO:0000256" key="6">
    <source>
        <dbReference type="ARBA" id="ARBA00023326"/>
    </source>
</evidence>
<name>A0A9Q0W4G8_SALPP</name>
<dbReference type="InterPro" id="IPR001223">
    <property type="entry name" value="Glyco_hydro18_cat"/>
</dbReference>